<feature type="domain" description="Glycosyl hydrolase family 32 C-terminal" evidence="7">
    <location>
        <begin position="543"/>
        <end position="679"/>
    </location>
</feature>
<dbReference type="Pfam" id="PF08244">
    <property type="entry name" value="Glyco_hydro_32C"/>
    <property type="match status" value="1"/>
</dbReference>
<dbReference type="AlphaFoldDB" id="A0A2J6TJ17"/>
<evidence type="ECO:0000313" key="9">
    <source>
        <dbReference type="Proteomes" id="UP000235371"/>
    </source>
</evidence>
<dbReference type="InParanoid" id="A0A2J6TJ17"/>
<feature type="domain" description="Glycosyl hydrolase family 32 N-terminal" evidence="6">
    <location>
        <begin position="232"/>
        <end position="524"/>
    </location>
</feature>
<dbReference type="RefSeq" id="XP_024739920.1">
    <property type="nucleotide sequence ID" value="XM_024879866.1"/>
</dbReference>
<dbReference type="Gene3D" id="2.115.10.20">
    <property type="entry name" value="Glycosyl hydrolase domain, family 43"/>
    <property type="match status" value="1"/>
</dbReference>
<dbReference type="InterPro" id="IPR013189">
    <property type="entry name" value="Glyco_hydro_32_C"/>
</dbReference>
<dbReference type="InterPro" id="IPR023296">
    <property type="entry name" value="Glyco_hydro_beta-prop_sf"/>
</dbReference>
<dbReference type="SUPFAM" id="SSF75005">
    <property type="entry name" value="Arabinanase/levansucrase/invertase"/>
    <property type="match status" value="1"/>
</dbReference>
<dbReference type="InterPro" id="IPR013148">
    <property type="entry name" value="Glyco_hydro_32_N"/>
</dbReference>
<protein>
    <recommendedName>
        <fullName evidence="2">beta-fructofuranosidase</fullName>
        <ecNumber evidence="2">3.2.1.26</ecNumber>
    </recommendedName>
</protein>
<dbReference type="InterPro" id="IPR001362">
    <property type="entry name" value="Glyco_hydro_32"/>
</dbReference>
<dbReference type="CDD" id="cd08996">
    <property type="entry name" value="GH32_FFase"/>
    <property type="match status" value="1"/>
</dbReference>
<gene>
    <name evidence="8" type="ORF">K444DRAFT_611032</name>
</gene>
<dbReference type="EMBL" id="KZ613783">
    <property type="protein sequence ID" value="PMD63016.1"/>
    <property type="molecule type" value="Genomic_DNA"/>
</dbReference>
<evidence type="ECO:0000256" key="2">
    <source>
        <dbReference type="ARBA" id="ARBA00012758"/>
    </source>
</evidence>
<keyword evidence="9" id="KW-1185">Reference proteome</keyword>
<evidence type="ECO:0000256" key="3">
    <source>
        <dbReference type="ARBA" id="ARBA00022801"/>
    </source>
</evidence>
<dbReference type="GO" id="GO:0005975">
    <property type="term" value="P:carbohydrate metabolic process"/>
    <property type="evidence" value="ECO:0007669"/>
    <property type="project" value="InterPro"/>
</dbReference>
<evidence type="ECO:0000256" key="5">
    <source>
        <dbReference type="RuleBase" id="RU362110"/>
    </source>
</evidence>
<evidence type="ECO:0000256" key="4">
    <source>
        <dbReference type="ARBA" id="ARBA00023295"/>
    </source>
</evidence>
<dbReference type="SMART" id="SM00640">
    <property type="entry name" value="Glyco_32"/>
    <property type="match status" value="1"/>
</dbReference>
<comment type="similarity">
    <text evidence="1 5">Belongs to the glycosyl hydrolase 32 family.</text>
</comment>
<evidence type="ECO:0000313" key="8">
    <source>
        <dbReference type="EMBL" id="PMD63016.1"/>
    </source>
</evidence>
<evidence type="ECO:0000256" key="1">
    <source>
        <dbReference type="ARBA" id="ARBA00009902"/>
    </source>
</evidence>
<keyword evidence="3 5" id="KW-0378">Hydrolase</keyword>
<dbReference type="Proteomes" id="UP000235371">
    <property type="component" value="Unassembled WGS sequence"/>
</dbReference>
<dbReference type="PANTHER" id="PTHR43101:SF1">
    <property type="entry name" value="BETA-FRUCTOSIDASE"/>
    <property type="match status" value="1"/>
</dbReference>
<dbReference type="STRING" id="1095630.A0A2J6TJ17"/>
<sequence>MKNAIFHEGLIKTFLSYLIFQAGVLGKAIPRTTSCLSNYYAGPVNPSFETGTLDGWEVVSGDAFGSASVSSSPTYWGGSFNKVGNYFLWGFPQSGDPAVGEIRSSTFQASSVMSFLVGGGWGPVNLYVGLVRESDGSLLFSQTGTNDEAMIRIIWDTSGYAGETVHMIIYDNSTAASWGHINLDDVRTGCDALGDGGLTFNVLGQVNQPPQSATSLSTTQLYASDPIRPQFHYTPYQGWINDPAGLIEWNGRHQLFSQFNPAAPLWGPMHWSHVDSSDAVHWRELPVALFPPYPDNPLDSSGRFTGSAALDNDTGALQLIFTDFSDIALHPNLLPEVVSTAKSTDGIDFPLYSGNPIIAAPPSDSPSGFRDPKVFLDTTDNIWKMVVGSGDTTSGKVQLFKSTDPNLLTWDYVGVLFEGNGSTGTMWECPNFFPLDGKWILFYGGDGLGWYDVGTFDGTKFTSEKTGLLDAGPDSYATQWYIDSAGRNLVITWMGNWGTSKWPSRVNGWAGAQSITRQLFVRADGGLGSKPIDEVSTLASGEVQNLGQTNVHGTITVGSSNTARLQMTVDLASTNAPAFTVQLYSSIAESVVLTYSVVNKTLTLDTTNAGYGQAGTWSAIIDVSLNEKLALDVLIDRSSVEIFTGDGTAMTATVFPHYQESKDINIVSDGGETVFNTIALTPFGSTWS</sequence>
<dbReference type="InterPro" id="IPR051214">
    <property type="entry name" value="GH32_Enzymes"/>
</dbReference>
<dbReference type="Gene3D" id="2.60.120.560">
    <property type="entry name" value="Exo-inulinase, domain 1"/>
    <property type="match status" value="1"/>
</dbReference>
<dbReference type="EC" id="3.2.1.26" evidence="2"/>
<dbReference type="GO" id="GO:0004564">
    <property type="term" value="F:beta-fructofuranosidase activity"/>
    <property type="evidence" value="ECO:0007669"/>
    <property type="project" value="UniProtKB-EC"/>
</dbReference>
<evidence type="ECO:0000259" key="6">
    <source>
        <dbReference type="Pfam" id="PF00251"/>
    </source>
</evidence>
<reference evidence="8 9" key="1">
    <citation type="submission" date="2016-04" db="EMBL/GenBank/DDBJ databases">
        <title>A degradative enzymes factory behind the ericoid mycorrhizal symbiosis.</title>
        <authorList>
            <consortium name="DOE Joint Genome Institute"/>
            <person name="Martino E."/>
            <person name="Morin E."/>
            <person name="Grelet G."/>
            <person name="Kuo A."/>
            <person name="Kohler A."/>
            <person name="Daghino S."/>
            <person name="Barry K."/>
            <person name="Choi C."/>
            <person name="Cichocki N."/>
            <person name="Clum A."/>
            <person name="Copeland A."/>
            <person name="Hainaut M."/>
            <person name="Haridas S."/>
            <person name="Labutti K."/>
            <person name="Lindquist E."/>
            <person name="Lipzen A."/>
            <person name="Khouja H.-R."/>
            <person name="Murat C."/>
            <person name="Ohm R."/>
            <person name="Olson A."/>
            <person name="Spatafora J."/>
            <person name="Veneault-Fourrey C."/>
            <person name="Henrissat B."/>
            <person name="Grigoriev I."/>
            <person name="Martin F."/>
            <person name="Perotto S."/>
        </authorList>
    </citation>
    <scope>NUCLEOTIDE SEQUENCE [LARGE SCALE GENOMIC DNA]</scope>
    <source>
        <strain evidence="8 9">E</strain>
    </source>
</reference>
<dbReference type="SUPFAM" id="SSF49899">
    <property type="entry name" value="Concanavalin A-like lectins/glucanases"/>
    <property type="match status" value="1"/>
</dbReference>
<dbReference type="Pfam" id="PF00251">
    <property type="entry name" value="Glyco_hydro_32N"/>
    <property type="match status" value="1"/>
</dbReference>
<evidence type="ECO:0000259" key="7">
    <source>
        <dbReference type="Pfam" id="PF08244"/>
    </source>
</evidence>
<accession>A0A2J6TJ17</accession>
<organism evidence="8 9">
    <name type="scientific">Hyaloscypha bicolor E</name>
    <dbReference type="NCBI Taxonomy" id="1095630"/>
    <lineage>
        <taxon>Eukaryota</taxon>
        <taxon>Fungi</taxon>
        <taxon>Dikarya</taxon>
        <taxon>Ascomycota</taxon>
        <taxon>Pezizomycotina</taxon>
        <taxon>Leotiomycetes</taxon>
        <taxon>Helotiales</taxon>
        <taxon>Hyaloscyphaceae</taxon>
        <taxon>Hyaloscypha</taxon>
        <taxon>Hyaloscypha bicolor</taxon>
    </lineage>
</organism>
<dbReference type="GeneID" id="36587943"/>
<name>A0A2J6TJ17_9HELO</name>
<dbReference type="InterPro" id="IPR013320">
    <property type="entry name" value="ConA-like_dom_sf"/>
</dbReference>
<proteinExistence type="inferred from homology"/>
<dbReference type="PANTHER" id="PTHR43101">
    <property type="entry name" value="BETA-FRUCTOSIDASE"/>
    <property type="match status" value="1"/>
</dbReference>
<dbReference type="OrthoDB" id="202537at2759"/>
<keyword evidence="4 5" id="KW-0326">Glycosidase</keyword>